<evidence type="ECO:0000313" key="2">
    <source>
        <dbReference type="Proteomes" id="UP000007797"/>
    </source>
</evidence>
<evidence type="ECO:0000313" key="1">
    <source>
        <dbReference type="EMBL" id="EGG19812.1"/>
    </source>
</evidence>
<gene>
    <name evidence="1" type="ORF">DFA_06914</name>
</gene>
<dbReference type="KEGG" id="dfa:DFA_06914"/>
<dbReference type="AlphaFoldDB" id="F4PX09"/>
<organism evidence="1 2">
    <name type="scientific">Cavenderia fasciculata</name>
    <name type="common">Slime mold</name>
    <name type="synonym">Dictyostelium fasciculatum</name>
    <dbReference type="NCBI Taxonomy" id="261658"/>
    <lineage>
        <taxon>Eukaryota</taxon>
        <taxon>Amoebozoa</taxon>
        <taxon>Evosea</taxon>
        <taxon>Eumycetozoa</taxon>
        <taxon>Dictyostelia</taxon>
        <taxon>Acytosteliales</taxon>
        <taxon>Cavenderiaceae</taxon>
        <taxon>Cavenderia</taxon>
    </lineage>
</organism>
<reference evidence="2" key="1">
    <citation type="journal article" date="2011" name="Genome Res.">
        <title>Phylogeny-wide analysis of social amoeba genomes highlights ancient origins for complex intercellular communication.</title>
        <authorList>
            <person name="Heidel A.J."/>
            <person name="Lawal H.M."/>
            <person name="Felder M."/>
            <person name="Schilde C."/>
            <person name="Helps N.R."/>
            <person name="Tunggal B."/>
            <person name="Rivero F."/>
            <person name="John U."/>
            <person name="Schleicher M."/>
            <person name="Eichinger L."/>
            <person name="Platzer M."/>
            <person name="Noegel A.A."/>
            <person name="Schaap P."/>
            <person name="Gloeckner G."/>
        </authorList>
    </citation>
    <scope>NUCLEOTIDE SEQUENCE [LARGE SCALE GENOMIC DNA]</scope>
    <source>
        <strain evidence="2">SH3</strain>
    </source>
</reference>
<proteinExistence type="predicted"/>
<sequence length="22" mass="2210">MGCDGDGAPILDDDALLGIFDS</sequence>
<dbReference type="EMBL" id="GL883013">
    <property type="protein sequence ID" value="EGG19812.1"/>
    <property type="molecule type" value="Genomic_DNA"/>
</dbReference>
<name>F4PX09_CACFS</name>
<accession>F4PX09</accession>
<keyword evidence="2" id="KW-1185">Reference proteome</keyword>
<dbReference type="Proteomes" id="UP000007797">
    <property type="component" value="Unassembled WGS sequence"/>
</dbReference>
<protein>
    <submittedName>
        <fullName evidence="1">Uncharacterized protein</fullName>
    </submittedName>
</protein>